<dbReference type="SUPFAM" id="SSF55486">
    <property type="entry name" value="Metalloproteases ('zincins'), catalytic domain"/>
    <property type="match status" value="1"/>
</dbReference>
<proteinExistence type="predicted"/>
<keyword evidence="7" id="KW-0732">Signal</keyword>
<dbReference type="InterPro" id="IPR024079">
    <property type="entry name" value="MetalloPept_cat_dom_sf"/>
</dbReference>
<dbReference type="Gene3D" id="3.40.390.10">
    <property type="entry name" value="Collagenase (Catalytic Domain)"/>
    <property type="match status" value="1"/>
</dbReference>
<keyword evidence="4" id="KW-0862">Zinc</keyword>
<feature type="chain" id="PRO_5046921439" evidence="7">
    <location>
        <begin position="29"/>
        <end position="327"/>
    </location>
</feature>
<dbReference type="InterPro" id="IPR006026">
    <property type="entry name" value="Peptidase_Metallo"/>
</dbReference>
<evidence type="ECO:0000256" key="1">
    <source>
        <dbReference type="ARBA" id="ARBA00022670"/>
    </source>
</evidence>
<dbReference type="Pfam" id="PF00413">
    <property type="entry name" value="Peptidase_M10"/>
    <property type="match status" value="1"/>
</dbReference>
<evidence type="ECO:0000256" key="5">
    <source>
        <dbReference type="ARBA" id="ARBA00023049"/>
    </source>
</evidence>
<sequence length="327" mass="34703">MHRKGSADLAGAFVVAGALIFAPTNAGAYCRTTTGGLRANCTITPDDCCTVGKPLYWTNVCVGYSLQKDGTKQMSFDRARTLIANAFQKWSGVSCPFLSDPSKTYPVSIGFRELPVVSCSEVGYNKTTNVKNQNVIVFRDQAWPHMDSANVLGLTTVGFDPNTGELFDADVEFNTAQRTLTANDPVPIDGYDFDSVVTHELGHFIGLAHSADQDATMFTSYNKGSTAMRSLAPDDLAAICSVYLAPDSQPGAQNGRRATADGGAVGAGPCDPEPRHGFSTECHEEVSSDDGCAIRPLPRREPGKAGVALALGVALAFGVARRARPRA</sequence>
<accession>A0ABZ2LZR4</accession>
<dbReference type="PRINTS" id="PR00138">
    <property type="entry name" value="MATRIXIN"/>
</dbReference>
<protein>
    <submittedName>
        <fullName evidence="9">Matrixin family metalloprotease</fullName>
        <ecNumber evidence="9">3.4.24.-</ecNumber>
    </submittedName>
</protein>
<dbReference type="InterPro" id="IPR021190">
    <property type="entry name" value="Pept_M10A"/>
</dbReference>
<dbReference type="Proteomes" id="UP001370348">
    <property type="component" value="Chromosome"/>
</dbReference>
<dbReference type="SMART" id="SM00235">
    <property type="entry name" value="ZnMc"/>
    <property type="match status" value="1"/>
</dbReference>
<dbReference type="PANTHER" id="PTHR10201:SF323">
    <property type="entry name" value="MATRIX METALLOPROTEINASE-21"/>
    <property type="match status" value="1"/>
</dbReference>
<dbReference type="InterPro" id="IPR001818">
    <property type="entry name" value="Pept_M10_metallopeptidase"/>
</dbReference>
<evidence type="ECO:0000313" key="9">
    <source>
        <dbReference type="EMBL" id="WXB15089.1"/>
    </source>
</evidence>
<feature type="signal peptide" evidence="7">
    <location>
        <begin position="1"/>
        <end position="28"/>
    </location>
</feature>
<gene>
    <name evidence="9" type="ORF">LZC94_45635</name>
</gene>
<feature type="region of interest" description="Disordered" evidence="6">
    <location>
        <begin position="250"/>
        <end position="279"/>
    </location>
</feature>
<keyword evidence="2" id="KW-0479">Metal-binding</keyword>
<evidence type="ECO:0000256" key="6">
    <source>
        <dbReference type="SAM" id="MobiDB-lite"/>
    </source>
</evidence>
<feature type="domain" description="Peptidase metallopeptidase" evidence="8">
    <location>
        <begin position="53"/>
        <end position="245"/>
    </location>
</feature>
<keyword evidence="5 9" id="KW-0482">Metalloprotease</keyword>
<dbReference type="PANTHER" id="PTHR10201">
    <property type="entry name" value="MATRIX METALLOPROTEINASE"/>
    <property type="match status" value="1"/>
</dbReference>
<dbReference type="RefSeq" id="WP_394824714.1">
    <property type="nucleotide sequence ID" value="NZ_CP089984.1"/>
</dbReference>
<evidence type="ECO:0000256" key="7">
    <source>
        <dbReference type="SAM" id="SignalP"/>
    </source>
</evidence>
<keyword evidence="10" id="KW-1185">Reference proteome</keyword>
<keyword evidence="1" id="KW-0645">Protease</keyword>
<reference evidence="9 10" key="1">
    <citation type="submission" date="2021-12" db="EMBL/GenBank/DDBJ databases">
        <title>Discovery of the Pendulisporaceae a myxobacterial family with distinct sporulation behavior and unique specialized metabolism.</title>
        <authorList>
            <person name="Garcia R."/>
            <person name="Popoff A."/>
            <person name="Bader C.D."/>
            <person name="Loehr J."/>
            <person name="Walesch S."/>
            <person name="Walt C."/>
            <person name="Boldt J."/>
            <person name="Bunk B."/>
            <person name="Haeckl F.J.F.P.J."/>
            <person name="Gunesch A.P."/>
            <person name="Birkelbach J."/>
            <person name="Nuebel U."/>
            <person name="Pietschmann T."/>
            <person name="Bach T."/>
            <person name="Mueller R."/>
        </authorList>
    </citation>
    <scope>NUCLEOTIDE SEQUENCE [LARGE SCALE GENOMIC DNA]</scope>
    <source>
        <strain evidence="9 10">MSr11954</strain>
    </source>
</reference>
<organism evidence="9 10">
    <name type="scientific">Pendulispora albinea</name>
    <dbReference type="NCBI Taxonomy" id="2741071"/>
    <lineage>
        <taxon>Bacteria</taxon>
        <taxon>Pseudomonadati</taxon>
        <taxon>Myxococcota</taxon>
        <taxon>Myxococcia</taxon>
        <taxon>Myxococcales</taxon>
        <taxon>Sorangiineae</taxon>
        <taxon>Pendulisporaceae</taxon>
        <taxon>Pendulispora</taxon>
    </lineage>
</organism>
<evidence type="ECO:0000256" key="4">
    <source>
        <dbReference type="ARBA" id="ARBA00022833"/>
    </source>
</evidence>
<evidence type="ECO:0000256" key="3">
    <source>
        <dbReference type="ARBA" id="ARBA00022801"/>
    </source>
</evidence>
<keyword evidence="3 9" id="KW-0378">Hydrolase</keyword>
<evidence type="ECO:0000313" key="10">
    <source>
        <dbReference type="Proteomes" id="UP001370348"/>
    </source>
</evidence>
<name>A0ABZ2LZR4_9BACT</name>
<dbReference type="EMBL" id="CP089984">
    <property type="protein sequence ID" value="WXB15089.1"/>
    <property type="molecule type" value="Genomic_DNA"/>
</dbReference>
<evidence type="ECO:0000256" key="2">
    <source>
        <dbReference type="ARBA" id="ARBA00022723"/>
    </source>
</evidence>
<evidence type="ECO:0000259" key="8">
    <source>
        <dbReference type="SMART" id="SM00235"/>
    </source>
</evidence>
<dbReference type="EC" id="3.4.24.-" evidence="9"/>
<dbReference type="GO" id="GO:0008237">
    <property type="term" value="F:metallopeptidase activity"/>
    <property type="evidence" value="ECO:0007669"/>
    <property type="project" value="UniProtKB-KW"/>
</dbReference>